<dbReference type="FunFam" id="2.40.30.170:FF:000010">
    <property type="entry name" value="Efflux RND transporter periplasmic adaptor subunit"/>
    <property type="match status" value="1"/>
</dbReference>
<dbReference type="InterPro" id="IPR051909">
    <property type="entry name" value="MFP_Cation_Efflux"/>
</dbReference>
<dbReference type="PANTHER" id="PTHR30097:SF4">
    <property type="entry name" value="SLR6042 PROTEIN"/>
    <property type="match status" value="1"/>
</dbReference>
<evidence type="ECO:0000256" key="6">
    <source>
        <dbReference type="ARBA" id="ARBA00058766"/>
    </source>
</evidence>
<keyword evidence="5" id="KW-0105">Cadmium resistance</keyword>
<dbReference type="PANTHER" id="PTHR30097">
    <property type="entry name" value="CATION EFFLUX SYSTEM PROTEIN CUSB"/>
    <property type="match status" value="1"/>
</dbReference>
<dbReference type="OrthoDB" id="9806939at2"/>
<sequence length="381" mass="41277">MNLSKRYLLPLVLVALLGACEKKQETSAAAPAEDPGLVTVTPLLLKRLTILAVGEGEMADTVRVPARIEVDEQRVARIGAAVTGRLTEIHAELGQRVRRGEVLAILHSAELSTSQLAYLKAVSQEGLQLRAVARAKLLFESDVISSAELQKRESELLQAEAERQTSHDQLRVLGMTKEDINQLAATRSVHSVSSVIATIDGVVIERKITQGQVVQPADALFTVADLSHVWLVAEIPEQQAGLVRAGGVTEAEIPALGDQAIKGRLIFVSDTVKPDTRTVTARMDVENADRLIKPGMLASMLIRGALHKRLMVPVVAVVHDGSQDYVFVQKDAQHFELRQVKLGQENAGVAPVISGLAAGEKIVTEGAFHLNNERRRKELEG</sequence>
<reference evidence="10 11" key="1">
    <citation type="submission" date="2010-08" db="EMBL/GenBank/DDBJ databases">
        <title>Complete sequence of Gallionella capsiferriformans ES-2.</title>
        <authorList>
            <consortium name="US DOE Joint Genome Institute"/>
            <person name="Lucas S."/>
            <person name="Copeland A."/>
            <person name="Lapidus A."/>
            <person name="Cheng J.-F."/>
            <person name="Bruce D."/>
            <person name="Goodwin L."/>
            <person name="Pitluck S."/>
            <person name="Chertkov O."/>
            <person name="Davenport K.W."/>
            <person name="Detter J.C."/>
            <person name="Han C."/>
            <person name="Tapia R."/>
            <person name="Land M."/>
            <person name="Hauser L."/>
            <person name="Chang Y.-J."/>
            <person name="Jeffries C."/>
            <person name="Kyrpides N."/>
            <person name="Ivanova N."/>
            <person name="Mikhailova N."/>
            <person name="Shelobolina E.S."/>
            <person name="Picardal F."/>
            <person name="Roden E."/>
            <person name="Emerson D."/>
            <person name="Woyke T."/>
        </authorList>
    </citation>
    <scope>NUCLEOTIDE SEQUENCE [LARGE SCALE GENOMIC DNA]</scope>
    <source>
        <strain evidence="10 11">ES-2</strain>
    </source>
</reference>
<evidence type="ECO:0000256" key="3">
    <source>
        <dbReference type="ARBA" id="ARBA00022833"/>
    </source>
</evidence>
<dbReference type="GO" id="GO:0046686">
    <property type="term" value="P:response to cadmium ion"/>
    <property type="evidence" value="ECO:0007669"/>
    <property type="project" value="UniProtKB-KW"/>
</dbReference>
<dbReference type="Proteomes" id="UP000001235">
    <property type="component" value="Chromosome"/>
</dbReference>
<evidence type="ECO:0000256" key="2">
    <source>
        <dbReference type="ARBA" id="ARBA00022448"/>
    </source>
</evidence>
<dbReference type="Pfam" id="PF25975">
    <property type="entry name" value="CzcB_C"/>
    <property type="match status" value="1"/>
</dbReference>
<accession>D9SGR0</accession>
<dbReference type="PROSITE" id="PS51257">
    <property type="entry name" value="PROKAR_LIPOPROTEIN"/>
    <property type="match status" value="1"/>
</dbReference>
<dbReference type="Gene3D" id="2.40.420.20">
    <property type="match status" value="1"/>
</dbReference>
<keyword evidence="3" id="KW-0862">Zinc</keyword>
<name>D9SGR0_GALCS</name>
<protein>
    <submittedName>
        <fullName evidence="10">Efflux transporter, RND family, MFP subunit</fullName>
    </submittedName>
</protein>
<dbReference type="GO" id="GO:0046914">
    <property type="term" value="F:transition metal ion binding"/>
    <property type="evidence" value="ECO:0007669"/>
    <property type="project" value="TreeGrafter"/>
</dbReference>
<evidence type="ECO:0000256" key="1">
    <source>
        <dbReference type="ARBA" id="ARBA00009477"/>
    </source>
</evidence>
<dbReference type="GO" id="GO:0016020">
    <property type="term" value="C:membrane"/>
    <property type="evidence" value="ECO:0007669"/>
    <property type="project" value="InterPro"/>
</dbReference>
<evidence type="ECO:0000313" key="11">
    <source>
        <dbReference type="Proteomes" id="UP000001235"/>
    </source>
</evidence>
<dbReference type="RefSeq" id="WP_013293645.1">
    <property type="nucleotide sequence ID" value="NC_014394.1"/>
</dbReference>
<dbReference type="Pfam" id="PF25973">
    <property type="entry name" value="BSH_CzcB"/>
    <property type="match status" value="1"/>
</dbReference>
<evidence type="ECO:0000259" key="7">
    <source>
        <dbReference type="Pfam" id="PF25954"/>
    </source>
</evidence>
<dbReference type="Gene3D" id="2.40.50.100">
    <property type="match status" value="1"/>
</dbReference>
<dbReference type="FunFam" id="2.40.420.20:FF:000006">
    <property type="entry name" value="RND family efflux transporter MFP subunit"/>
    <property type="match status" value="1"/>
</dbReference>
<feature type="domain" description="CzcB-like barrel-sandwich hybrid" evidence="8">
    <location>
        <begin position="74"/>
        <end position="225"/>
    </location>
</feature>
<dbReference type="eggNOG" id="COG0845">
    <property type="taxonomic scope" value="Bacteria"/>
</dbReference>
<dbReference type="InterPro" id="IPR058647">
    <property type="entry name" value="BSH_CzcB-like"/>
</dbReference>
<dbReference type="Gene3D" id="2.40.30.170">
    <property type="match status" value="1"/>
</dbReference>
<dbReference type="GO" id="GO:0030288">
    <property type="term" value="C:outer membrane-bounded periplasmic space"/>
    <property type="evidence" value="ECO:0007669"/>
    <property type="project" value="TreeGrafter"/>
</dbReference>
<dbReference type="InterPro" id="IPR058649">
    <property type="entry name" value="CzcB_C"/>
</dbReference>
<gene>
    <name evidence="10" type="ordered locus">Galf_1695</name>
</gene>
<dbReference type="InterPro" id="IPR006143">
    <property type="entry name" value="RND_pump_MFP"/>
</dbReference>
<dbReference type="GO" id="GO:0015679">
    <property type="term" value="P:plasma membrane copper ion transport"/>
    <property type="evidence" value="ECO:0007669"/>
    <property type="project" value="TreeGrafter"/>
</dbReference>
<evidence type="ECO:0000259" key="8">
    <source>
        <dbReference type="Pfam" id="PF25973"/>
    </source>
</evidence>
<proteinExistence type="inferred from homology"/>
<keyword evidence="4" id="KW-0170">Cobalt</keyword>
<dbReference type="AlphaFoldDB" id="D9SGR0"/>
<evidence type="ECO:0000256" key="4">
    <source>
        <dbReference type="ARBA" id="ARBA00023285"/>
    </source>
</evidence>
<evidence type="ECO:0000256" key="5">
    <source>
        <dbReference type="ARBA" id="ARBA00043263"/>
    </source>
</evidence>
<organism evidence="10 11">
    <name type="scientific">Gallionella capsiferriformans (strain ES-2)</name>
    <name type="common">Gallionella ferruginea capsiferriformans (strain ES-2)</name>
    <dbReference type="NCBI Taxonomy" id="395494"/>
    <lineage>
        <taxon>Bacteria</taxon>
        <taxon>Pseudomonadati</taxon>
        <taxon>Pseudomonadota</taxon>
        <taxon>Betaproteobacteria</taxon>
        <taxon>Nitrosomonadales</taxon>
        <taxon>Gallionellaceae</taxon>
        <taxon>Gallionella</taxon>
    </lineage>
</organism>
<dbReference type="KEGG" id="gca:Galf_1695"/>
<dbReference type="GO" id="GO:0060003">
    <property type="term" value="P:copper ion export"/>
    <property type="evidence" value="ECO:0007669"/>
    <property type="project" value="TreeGrafter"/>
</dbReference>
<comment type="similarity">
    <text evidence="1">Belongs to the membrane fusion protein (MFP) (TC 8.A.1) family.</text>
</comment>
<keyword evidence="2" id="KW-0813">Transport</keyword>
<dbReference type="STRING" id="395494.Galf_1695"/>
<dbReference type="SUPFAM" id="SSF111369">
    <property type="entry name" value="HlyD-like secretion proteins"/>
    <property type="match status" value="1"/>
</dbReference>
<feature type="domain" description="CzcB-like C-terminal circularly permuted SH3-like" evidence="9">
    <location>
        <begin position="311"/>
        <end position="370"/>
    </location>
</feature>
<dbReference type="NCBIfam" id="TIGR01730">
    <property type="entry name" value="RND_mfp"/>
    <property type="match status" value="1"/>
</dbReference>
<feature type="domain" description="CusB-like beta-barrel" evidence="7">
    <location>
        <begin position="229"/>
        <end position="303"/>
    </location>
</feature>
<evidence type="ECO:0000313" key="10">
    <source>
        <dbReference type="EMBL" id="ADL55707.1"/>
    </source>
</evidence>
<evidence type="ECO:0000259" key="9">
    <source>
        <dbReference type="Pfam" id="PF25975"/>
    </source>
</evidence>
<comment type="function">
    <text evidence="6">CzcA and CzcB together would act in zinc efflux nearly as effectively as the complete czc efflux system (CzcABC). The CzcB protein is thought to funnel zinc cations to the CzcA transport protein.</text>
</comment>
<dbReference type="HOGENOM" id="CLU_018816_13_3_4"/>
<dbReference type="InterPro" id="IPR058792">
    <property type="entry name" value="Beta-barrel_RND_2"/>
</dbReference>
<dbReference type="GO" id="GO:0022857">
    <property type="term" value="F:transmembrane transporter activity"/>
    <property type="evidence" value="ECO:0007669"/>
    <property type="project" value="InterPro"/>
</dbReference>
<keyword evidence="11" id="KW-1185">Reference proteome</keyword>
<dbReference type="EMBL" id="CP002159">
    <property type="protein sequence ID" value="ADL55707.1"/>
    <property type="molecule type" value="Genomic_DNA"/>
</dbReference>
<dbReference type="Pfam" id="PF25954">
    <property type="entry name" value="Beta-barrel_RND_2"/>
    <property type="match status" value="1"/>
</dbReference>